<dbReference type="Pfam" id="PF02326">
    <property type="entry name" value="YMF19"/>
    <property type="match status" value="1"/>
</dbReference>
<keyword evidence="6 9" id="KW-0472">Membrane</keyword>
<evidence type="ECO:0000256" key="5">
    <source>
        <dbReference type="ARBA" id="ARBA00023128"/>
    </source>
</evidence>
<evidence type="ECO:0000256" key="4">
    <source>
        <dbReference type="ARBA" id="ARBA00022989"/>
    </source>
</evidence>
<evidence type="ECO:0000256" key="6">
    <source>
        <dbReference type="ARBA" id="ARBA00023136"/>
    </source>
</evidence>
<dbReference type="GO" id="GO:0006754">
    <property type="term" value="P:ATP biosynthetic process"/>
    <property type="evidence" value="ECO:0007669"/>
    <property type="project" value="UniProtKB-KW"/>
</dbReference>
<accession>C1KRA7</accession>
<comment type="similarity">
    <text evidence="2">Belongs to the ATPase protein YMF19 family.</text>
</comment>
<feature type="region of interest" description="Disordered" evidence="8">
    <location>
        <begin position="163"/>
        <end position="182"/>
    </location>
</feature>
<evidence type="ECO:0000256" key="9">
    <source>
        <dbReference type="SAM" id="Phobius"/>
    </source>
</evidence>
<evidence type="ECO:0000256" key="3">
    <source>
        <dbReference type="ARBA" id="ARBA00022692"/>
    </source>
</evidence>
<name>C1KRA7_MICPC</name>
<organism evidence="11">
    <name type="scientific">Micromonas pusilla (strain CCMP1545)</name>
    <name type="common">Picoplanktonic green alga</name>
    <dbReference type="NCBI Taxonomy" id="564608"/>
    <lineage>
        <taxon>Eukaryota</taxon>
        <taxon>Viridiplantae</taxon>
        <taxon>Chlorophyta</taxon>
        <taxon>Mamiellophyceae</taxon>
        <taxon>Mamiellales</taxon>
        <taxon>Mamiellaceae</taxon>
        <taxon>Micromonas</taxon>
    </lineage>
</organism>
<keyword evidence="3 9" id="KW-0812">Transmembrane</keyword>
<dbReference type="GO" id="GO:0031966">
    <property type="term" value="C:mitochondrial membrane"/>
    <property type="evidence" value="ECO:0007669"/>
    <property type="project" value="UniProtKB-SubCell"/>
</dbReference>
<geneLocation type="mitochondrion" evidence="11"/>
<reference evidence="11" key="1">
    <citation type="submission" date="2009-03" db="EMBL/GenBank/DDBJ databases">
        <title>Green evolution and dynamic adaptations revealed by genomes of the marine picoeukaryotes Micromonas.</title>
        <authorList>
            <person name="Worden A.Z."/>
            <person name="Lee J.-H."/>
            <person name="Mock T."/>
            <person name="Rouze P."/>
            <person name="Simmons M.P."/>
            <person name="Aerts A.L."/>
            <person name="Allen A.E."/>
            <person name="Cuvelier M.L."/>
            <person name="Derelle E."/>
            <person name="Everett M.V."/>
            <person name="Foulon E."/>
            <person name="Grimwood J."/>
            <person name="Gundlach H."/>
            <person name="Henrissat B."/>
            <person name="Napoli C."/>
            <person name="McDonald S.M."/>
            <person name="Schnitzler Parker M."/>
            <person name="Rombauts S."/>
            <person name="Salamov A."/>
            <person name="Von Dassow P."/>
            <person name="Badger J.H."/>
            <person name="Coutinho P.M."/>
            <person name="Demir E."/>
            <person name="Dubchak I."/>
            <person name="Gentemann C."/>
            <person name="Eikrem W."/>
            <person name="Gready J.E."/>
            <person name="John U."/>
            <person name="Lanier W."/>
            <person name="Lindquist E.A."/>
            <person name="Lucas S."/>
            <person name="Mayer K.F.X."/>
            <person name="Moreau H."/>
            <person name="Not F."/>
            <person name="Otillar R."/>
            <person name="Panaud O."/>
            <person name="Pangilinan J."/>
            <person name="Paulsen I."/>
            <person name="Piegu B."/>
            <person name="Poliakov A."/>
            <person name="Robbens S."/>
            <person name="Schmutz J."/>
            <person name="Toulza E."/>
            <person name="Wyss T."/>
            <person name="Zelensky A."/>
            <person name="Zhou K."/>
            <person name="Armbrust E.V."/>
            <person name="Bhattacharya D."/>
            <person name="Goodenough U.W."/>
            <person name="Van de Peer Y."/>
            <person name="Grigoriev I.V."/>
        </authorList>
    </citation>
    <scope>NUCLEOTIDE SEQUENCE</scope>
    <source>
        <strain evidence="11">CCMP1545</strain>
    </source>
</reference>
<proteinExistence type="inferred from homology"/>
<keyword evidence="5 11" id="KW-0496">Mitochondrion</keyword>
<keyword evidence="4 9" id="KW-1133">Transmembrane helix</keyword>
<evidence type="ECO:0000256" key="1">
    <source>
        <dbReference type="ARBA" id="ARBA00004325"/>
    </source>
</evidence>
<keyword evidence="7" id="KW-0066">ATP synthesis</keyword>
<feature type="compositionally biased region" description="Basic residues" evidence="8">
    <location>
        <begin position="171"/>
        <end position="182"/>
    </location>
</feature>
<feature type="domain" description="ATP synthase YMF19-like N-terminal" evidence="10">
    <location>
        <begin position="2"/>
        <end position="66"/>
    </location>
</feature>
<dbReference type="InterPro" id="IPR003319">
    <property type="entry name" value="YMF19-like_N"/>
</dbReference>
<feature type="transmembrane region" description="Helical" evidence="9">
    <location>
        <begin position="12"/>
        <end position="32"/>
    </location>
</feature>
<evidence type="ECO:0000256" key="7">
    <source>
        <dbReference type="ARBA" id="ARBA00023310"/>
    </source>
</evidence>
<dbReference type="EMBL" id="FJ858268">
    <property type="protein sequence ID" value="ACO50739.1"/>
    <property type="molecule type" value="Genomic_DNA"/>
</dbReference>
<evidence type="ECO:0000313" key="11">
    <source>
        <dbReference type="EMBL" id="ACO50739.1"/>
    </source>
</evidence>
<evidence type="ECO:0000259" key="10">
    <source>
        <dbReference type="Pfam" id="PF02326"/>
    </source>
</evidence>
<protein>
    <submittedName>
        <fullName evidence="11">ATPase subunit 8</fullName>
    </submittedName>
</protein>
<evidence type="ECO:0000256" key="8">
    <source>
        <dbReference type="SAM" id="MobiDB-lite"/>
    </source>
</evidence>
<comment type="subcellular location">
    <subcellularLocation>
        <location evidence="1">Mitochondrion membrane</location>
    </subcellularLocation>
</comment>
<evidence type="ECO:0000256" key="2">
    <source>
        <dbReference type="ARBA" id="ARBA00010946"/>
    </source>
</evidence>
<dbReference type="AlphaFoldDB" id="C1KRA7"/>
<sequence>MPQLDLVCLFPQLVWLIIVYTAFYLFLSHTILPKLASIFEIRRVKTLDQATEASFQASSLESLVSAGSSPIHSAAQASLKALDEAHSNGLLWQEEQVYSSSKVLDPAEGLDWNLALEISENNLYRSSTMASFVVPFRGSKGPKQSSYFTKKWIKNLLLPEMTGKDASSKKTLSRKKALPAKK</sequence>
<gene>
    <name evidence="11" type="ORF">MicpuC_mit56</name>
</gene>